<dbReference type="KEGG" id="azq:G3580_07255"/>
<sequence length="370" mass="39806">MNLNELLAPLAGPSPCGEDMLFSEAFDRIAQMRRFDDPSLSQGEWQTELKEADWGGVVRECAALLSTQTKDLRLAVWMTEALTLTRGFGGLAQGYALTAGLVEGFWETVHPLPDEDDQEQRIGVLGWLLGQSERLIRQVPITDSPRGRYNSLDLVSVQALAQAMERAPGEAEILKAQARLTQDDFEAARRDTAGAFFAQAVAAAQSAGQALAKLETAIDARLGMDGPSFSSAREALDGVIDQLGRYAREAGVHAAVDGTGAAPEKAAAELSEGAMPLETHDPAPSASLTVGTIRSRAQAIGQLKAVAEFFRRTEPHSPVAYLADKAARWGDMSLHEWLRTVVKDDGALAHVEELLGVPSKVVNADEDGYR</sequence>
<reference evidence="2 3" key="1">
    <citation type="submission" date="2020-02" db="EMBL/GenBank/DDBJ databases">
        <title>Nitrogenibacter mangrovi gen. nov., sp. nov. isolated from mangrove sediment, a denitrifying betaproteobacterium.</title>
        <authorList>
            <person name="Liao H."/>
            <person name="Tian Y."/>
        </authorList>
    </citation>
    <scope>NUCLEOTIDE SEQUENCE [LARGE SCALE GENOMIC DNA]</scope>
    <source>
        <strain evidence="2 3">M9-3-2</strain>
    </source>
</reference>
<dbReference type="PANTHER" id="PTHR37951:SF1">
    <property type="entry name" value="TYPE VI SECRETION SYSTEM COMPONENT TSSA1"/>
    <property type="match status" value="1"/>
</dbReference>
<accession>A0A6C1B597</accession>
<dbReference type="EMBL" id="CP048836">
    <property type="protein sequence ID" value="QID17460.1"/>
    <property type="molecule type" value="Genomic_DNA"/>
</dbReference>
<evidence type="ECO:0000313" key="2">
    <source>
        <dbReference type="EMBL" id="QID17460.1"/>
    </source>
</evidence>
<dbReference type="InterPro" id="IPR010657">
    <property type="entry name" value="ImpA_N"/>
</dbReference>
<evidence type="ECO:0000313" key="3">
    <source>
        <dbReference type="Proteomes" id="UP000501991"/>
    </source>
</evidence>
<dbReference type="PANTHER" id="PTHR37951">
    <property type="entry name" value="CYTOPLASMIC PROTEIN-RELATED"/>
    <property type="match status" value="1"/>
</dbReference>
<gene>
    <name evidence="2" type="primary">tssA</name>
    <name evidence="2" type="ORF">G3580_07255</name>
</gene>
<name>A0A6C1B597_9RHOO</name>
<dbReference type="InterPro" id="IPR017740">
    <property type="entry name" value="TssA-like"/>
</dbReference>
<protein>
    <submittedName>
        <fullName evidence="2">Type VI secretion system protein TssA</fullName>
    </submittedName>
</protein>
<feature type="domain" description="ImpA N-terminal" evidence="1">
    <location>
        <begin position="7"/>
        <end position="129"/>
    </location>
</feature>
<dbReference type="NCBIfam" id="TIGR03363">
    <property type="entry name" value="VI_chp_8"/>
    <property type="match status" value="1"/>
</dbReference>
<dbReference type="Proteomes" id="UP000501991">
    <property type="component" value="Chromosome"/>
</dbReference>
<dbReference type="RefSeq" id="WP_173764624.1">
    <property type="nucleotide sequence ID" value="NZ_CP048836.1"/>
</dbReference>
<organism evidence="2 3">
    <name type="scientific">Nitrogeniibacter mangrovi</name>
    <dbReference type="NCBI Taxonomy" id="2016596"/>
    <lineage>
        <taxon>Bacteria</taxon>
        <taxon>Pseudomonadati</taxon>
        <taxon>Pseudomonadota</taxon>
        <taxon>Betaproteobacteria</taxon>
        <taxon>Rhodocyclales</taxon>
        <taxon>Zoogloeaceae</taxon>
        <taxon>Nitrogeniibacter</taxon>
    </lineage>
</organism>
<keyword evidence="3" id="KW-1185">Reference proteome</keyword>
<proteinExistence type="predicted"/>
<dbReference type="Pfam" id="PF06812">
    <property type="entry name" value="ImpA_N"/>
    <property type="match status" value="1"/>
</dbReference>
<dbReference type="AlphaFoldDB" id="A0A6C1B597"/>
<evidence type="ECO:0000259" key="1">
    <source>
        <dbReference type="Pfam" id="PF06812"/>
    </source>
</evidence>